<reference evidence="2" key="1">
    <citation type="submission" date="2014-09" db="EMBL/GenBank/DDBJ databases">
        <authorList>
            <person name="Magalhaes I.L.F."/>
            <person name="Oliveira U."/>
            <person name="Santos F.R."/>
            <person name="Vidigal T.H.D.A."/>
            <person name="Brescovit A.D."/>
            <person name="Santos A.J."/>
        </authorList>
    </citation>
    <scope>NUCLEOTIDE SEQUENCE</scope>
    <source>
        <tissue evidence="2">Shoot tissue taken approximately 20 cm above the soil surface</tissue>
    </source>
</reference>
<feature type="compositionally biased region" description="Polar residues" evidence="1">
    <location>
        <begin position="1"/>
        <end position="10"/>
    </location>
</feature>
<proteinExistence type="predicted"/>
<name>A0A0A9AW61_ARUDO</name>
<organism evidence="2">
    <name type="scientific">Arundo donax</name>
    <name type="common">Giant reed</name>
    <name type="synonym">Donax arundinaceus</name>
    <dbReference type="NCBI Taxonomy" id="35708"/>
    <lineage>
        <taxon>Eukaryota</taxon>
        <taxon>Viridiplantae</taxon>
        <taxon>Streptophyta</taxon>
        <taxon>Embryophyta</taxon>
        <taxon>Tracheophyta</taxon>
        <taxon>Spermatophyta</taxon>
        <taxon>Magnoliopsida</taxon>
        <taxon>Liliopsida</taxon>
        <taxon>Poales</taxon>
        <taxon>Poaceae</taxon>
        <taxon>PACMAD clade</taxon>
        <taxon>Arundinoideae</taxon>
        <taxon>Arundineae</taxon>
        <taxon>Arundo</taxon>
    </lineage>
</organism>
<accession>A0A0A9AW61</accession>
<evidence type="ECO:0000256" key="1">
    <source>
        <dbReference type="SAM" id="MobiDB-lite"/>
    </source>
</evidence>
<sequence length="67" mass="7123">MSVKPSSTASIKMDGPEGPLKFTSAPASTSSFMHFKECPQHAIMSGEKTRFATLLGSAPCSSRIFTI</sequence>
<reference evidence="2" key="2">
    <citation type="journal article" date="2015" name="Data Brief">
        <title>Shoot transcriptome of the giant reed, Arundo donax.</title>
        <authorList>
            <person name="Barrero R.A."/>
            <person name="Guerrero F.D."/>
            <person name="Moolhuijzen P."/>
            <person name="Goolsby J.A."/>
            <person name="Tidwell J."/>
            <person name="Bellgard S.E."/>
            <person name="Bellgard M.I."/>
        </authorList>
    </citation>
    <scope>NUCLEOTIDE SEQUENCE</scope>
    <source>
        <tissue evidence="2">Shoot tissue taken approximately 20 cm above the soil surface</tissue>
    </source>
</reference>
<evidence type="ECO:0000313" key="2">
    <source>
        <dbReference type="EMBL" id="JAD51347.1"/>
    </source>
</evidence>
<dbReference type="EMBL" id="GBRH01246548">
    <property type="protein sequence ID" value="JAD51347.1"/>
    <property type="molecule type" value="Transcribed_RNA"/>
</dbReference>
<feature type="region of interest" description="Disordered" evidence="1">
    <location>
        <begin position="1"/>
        <end position="20"/>
    </location>
</feature>
<dbReference type="AlphaFoldDB" id="A0A0A9AW61"/>
<protein>
    <submittedName>
        <fullName evidence="2">Uncharacterized protein</fullName>
    </submittedName>
</protein>